<dbReference type="RefSeq" id="WP_390251942.1">
    <property type="nucleotide sequence ID" value="NZ_JBHSDT010000004.1"/>
</dbReference>
<dbReference type="EMBL" id="JBHSDT010000004">
    <property type="protein sequence ID" value="MFC4403451.1"/>
    <property type="molecule type" value="Genomic_DNA"/>
</dbReference>
<sequence>MAVHDNEANGFYFAGSPASGIVYNFVASNSIGPTDSSAGNIVFLVLMEKKWCL</sequence>
<evidence type="ECO:0000313" key="2">
    <source>
        <dbReference type="Proteomes" id="UP001595882"/>
    </source>
</evidence>
<name>A0ABV8WYI1_9BACI</name>
<protein>
    <submittedName>
        <fullName evidence="1">Uncharacterized protein</fullName>
    </submittedName>
</protein>
<comment type="caution">
    <text evidence="1">The sequence shown here is derived from an EMBL/GenBank/DDBJ whole genome shotgun (WGS) entry which is preliminary data.</text>
</comment>
<keyword evidence="2" id="KW-1185">Reference proteome</keyword>
<proteinExistence type="predicted"/>
<dbReference type="Proteomes" id="UP001595882">
    <property type="component" value="Unassembled WGS sequence"/>
</dbReference>
<gene>
    <name evidence="1" type="ORF">ACFOY7_10200</name>
</gene>
<evidence type="ECO:0000313" key="1">
    <source>
        <dbReference type="EMBL" id="MFC4403451.1"/>
    </source>
</evidence>
<accession>A0ABV8WYI1</accession>
<organism evidence="1 2">
    <name type="scientific">Gracilibacillus xinjiangensis</name>
    <dbReference type="NCBI Taxonomy" id="1193282"/>
    <lineage>
        <taxon>Bacteria</taxon>
        <taxon>Bacillati</taxon>
        <taxon>Bacillota</taxon>
        <taxon>Bacilli</taxon>
        <taxon>Bacillales</taxon>
        <taxon>Bacillaceae</taxon>
        <taxon>Gracilibacillus</taxon>
    </lineage>
</organism>
<reference evidence="2" key="1">
    <citation type="journal article" date="2019" name="Int. J. Syst. Evol. Microbiol.">
        <title>The Global Catalogue of Microorganisms (GCM) 10K type strain sequencing project: providing services to taxonomists for standard genome sequencing and annotation.</title>
        <authorList>
            <consortium name="The Broad Institute Genomics Platform"/>
            <consortium name="The Broad Institute Genome Sequencing Center for Infectious Disease"/>
            <person name="Wu L."/>
            <person name="Ma J."/>
        </authorList>
    </citation>
    <scope>NUCLEOTIDE SEQUENCE [LARGE SCALE GENOMIC DNA]</scope>
    <source>
        <strain evidence="2">CCUG 37865</strain>
    </source>
</reference>